<keyword evidence="1" id="KW-0645">Protease</keyword>
<keyword evidence="3" id="KW-0378">Hydrolase</keyword>
<evidence type="ECO:0000256" key="3">
    <source>
        <dbReference type="ARBA" id="ARBA00022801"/>
    </source>
</evidence>
<dbReference type="SUPFAM" id="SSF55920">
    <property type="entry name" value="Creatinase/aminopeptidase"/>
    <property type="match status" value="1"/>
</dbReference>
<dbReference type="InterPro" id="IPR000994">
    <property type="entry name" value="Pept_M24"/>
</dbReference>
<feature type="domain" description="Peptidase M24" evidence="6">
    <location>
        <begin position="129"/>
        <end position="344"/>
    </location>
</feature>
<proteinExistence type="inferred from homology"/>
<evidence type="ECO:0000256" key="1">
    <source>
        <dbReference type="ARBA" id="ARBA00022670"/>
    </source>
</evidence>
<dbReference type="InterPro" id="IPR036005">
    <property type="entry name" value="Creatinase/aminopeptidase-like"/>
</dbReference>
<comment type="similarity">
    <text evidence="5">Belongs to the peptidase M24B family.</text>
</comment>
<dbReference type="Proteomes" id="UP001434737">
    <property type="component" value="Chromosome"/>
</dbReference>
<dbReference type="RefSeq" id="WP_295698740.1">
    <property type="nucleotide sequence ID" value="NZ_CP145316.1"/>
</dbReference>
<evidence type="ECO:0000259" key="6">
    <source>
        <dbReference type="Pfam" id="PF00557"/>
    </source>
</evidence>
<dbReference type="InterPro" id="IPR000587">
    <property type="entry name" value="Creatinase_N"/>
</dbReference>
<gene>
    <name evidence="8" type="ORF">V3I05_06245</name>
</gene>
<dbReference type="PANTHER" id="PTHR46112:SF3">
    <property type="entry name" value="AMINOPEPTIDASE YPDF"/>
    <property type="match status" value="1"/>
</dbReference>
<organism evidence="8 9">
    <name type="scientific">Helicobacter mastomyrinus</name>
    <dbReference type="NCBI Taxonomy" id="287948"/>
    <lineage>
        <taxon>Bacteria</taxon>
        <taxon>Pseudomonadati</taxon>
        <taxon>Campylobacterota</taxon>
        <taxon>Epsilonproteobacteria</taxon>
        <taxon>Campylobacterales</taxon>
        <taxon>Helicobacteraceae</taxon>
        <taxon>Helicobacter</taxon>
    </lineage>
</organism>
<evidence type="ECO:0000256" key="5">
    <source>
        <dbReference type="RuleBase" id="RU000590"/>
    </source>
</evidence>
<accession>A0ABZ3F4H1</accession>
<evidence type="ECO:0000259" key="7">
    <source>
        <dbReference type="Pfam" id="PF01321"/>
    </source>
</evidence>
<dbReference type="PROSITE" id="PS00491">
    <property type="entry name" value="PROLINE_PEPTIDASE"/>
    <property type="match status" value="1"/>
</dbReference>
<dbReference type="InterPro" id="IPR050659">
    <property type="entry name" value="Peptidase_M24B"/>
</dbReference>
<dbReference type="EMBL" id="CP145316">
    <property type="protein sequence ID" value="XAM17285.1"/>
    <property type="molecule type" value="Genomic_DNA"/>
</dbReference>
<feature type="domain" description="Creatinase N-terminal" evidence="7">
    <location>
        <begin position="10"/>
        <end position="103"/>
    </location>
</feature>
<sequence length="351" mass="40388">MKKVTPPHTYLIFDENAQYYECGFSCDNALILRVGEECYFITDSRYTLEAKQHSYASEVIESTDFIQSTQAILQKLRVKNIIFNPRELNLAFYDRLKLALDKIDCALEPRDNFHQLLRIKKTPKEIALVAKSQKLNKKAFKHFAKYIGKMFKKSPSEKQLHYQAMQFLSCFGEYDLSFEPIVGINANGAKPHALPSPKCFLTKNDILLFDAGIKYKRYCSDMTRTAAIRDEVHFSKKQYFKDKFMQKIYDIVLKAQEETIAKVRSGMSGKEIDSIARDVIEKSGYGAYFIHSTGHGVGLDIHELPRISRLSDDIIEDDMIFSIEPGIYLPNEFGVRIEDLVVMKNGRPEVL</sequence>
<evidence type="ECO:0000256" key="2">
    <source>
        <dbReference type="ARBA" id="ARBA00022723"/>
    </source>
</evidence>
<keyword evidence="4" id="KW-0482">Metalloprotease</keyword>
<dbReference type="InterPro" id="IPR001131">
    <property type="entry name" value="Peptidase_M24B_aminopep-P_CS"/>
</dbReference>
<keyword evidence="2 5" id="KW-0479">Metal-binding</keyword>
<evidence type="ECO:0000313" key="8">
    <source>
        <dbReference type="EMBL" id="XAM17285.1"/>
    </source>
</evidence>
<name>A0ABZ3F4H1_9HELI</name>
<dbReference type="Gene3D" id="3.40.350.10">
    <property type="entry name" value="Creatinase/prolidase N-terminal domain"/>
    <property type="match status" value="1"/>
</dbReference>
<dbReference type="SUPFAM" id="SSF53092">
    <property type="entry name" value="Creatinase/prolidase N-terminal domain"/>
    <property type="match status" value="1"/>
</dbReference>
<dbReference type="Pfam" id="PF00557">
    <property type="entry name" value="Peptidase_M24"/>
    <property type="match status" value="1"/>
</dbReference>
<keyword evidence="9" id="KW-1185">Reference proteome</keyword>
<dbReference type="PANTHER" id="PTHR46112">
    <property type="entry name" value="AMINOPEPTIDASE"/>
    <property type="match status" value="1"/>
</dbReference>
<dbReference type="Pfam" id="PF01321">
    <property type="entry name" value="Creatinase_N"/>
    <property type="match status" value="1"/>
</dbReference>
<dbReference type="InterPro" id="IPR029149">
    <property type="entry name" value="Creatin/AminoP/Spt16_N"/>
</dbReference>
<protein>
    <submittedName>
        <fullName evidence="8">M24 family metallopeptidase</fullName>
    </submittedName>
</protein>
<evidence type="ECO:0000313" key="9">
    <source>
        <dbReference type="Proteomes" id="UP001434737"/>
    </source>
</evidence>
<dbReference type="Gene3D" id="3.90.230.10">
    <property type="entry name" value="Creatinase/methionine aminopeptidase superfamily"/>
    <property type="match status" value="1"/>
</dbReference>
<reference evidence="8 9" key="1">
    <citation type="submission" date="2024-02" db="EMBL/GenBank/DDBJ databases">
        <title>Genome and pathogenicity analysis of Helicobacter mastomyrinus isolated from mice.</title>
        <authorList>
            <person name="Zhu L."/>
        </authorList>
    </citation>
    <scope>NUCLEOTIDE SEQUENCE [LARGE SCALE GENOMIC DNA]</scope>
    <source>
        <strain evidence="8 9">Hm-17</strain>
    </source>
</reference>
<evidence type="ECO:0000256" key="4">
    <source>
        <dbReference type="ARBA" id="ARBA00023049"/>
    </source>
</evidence>